<keyword evidence="5" id="KW-0560">Oxidoreductase</keyword>
<feature type="coiled-coil region" evidence="8">
    <location>
        <begin position="248"/>
        <end position="275"/>
    </location>
</feature>
<evidence type="ECO:0000256" key="8">
    <source>
        <dbReference type="SAM" id="Coils"/>
    </source>
</evidence>
<comment type="similarity">
    <text evidence="2">Belongs to the FAD-binding oxidoreductase/transferase type 4 family.</text>
</comment>
<evidence type="ECO:0000259" key="9">
    <source>
        <dbReference type="PROSITE" id="PS51387"/>
    </source>
</evidence>
<dbReference type="PANTHER" id="PTHR11748">
    <property type="entry name" value="D-LACTATE DEHYDROGENASE"/>
    <property type="match status" value="1"/>
</dbReference>
<dbReference type="GO" id="GO:0008720">
    <property type="term" value="F:D-lactate dehydrogenase (NAD+) activity"/>
    <property type="evidence" value="ECO:0007669"/>
    <property type="project" value="TreeGrafter"/>
</dbReference>
<dbReference type="InterPro" id="IPR016164">
    <property type="entry name" value="FAD-linked_Oxase-like_C"/>
</dbReference>
<organism evidence="10 11">
    <name type="scientific">Lophium mytilinum</name>
    <dbReference type="NCBI Taxonomy" id="390894"/>
    <lineage>
        <taxon>Eukaryota</taxon>
        <taxon>Fungi</taxon>
        <taxon>Dikarya</taxon>
        <taxon>Ascomycota</taxon>
        <taxon>Pezizomycotina</taxon>
        <taxon>Dothideomycetes</taxon>
        <taxon>Pleosporomycetidae</taxon>
        <taxon>Mytilinidiales</taxon>
        <taxon>Mytilinidiaceae</taxon>
        <taxon>Lophium</taxon>
    </lineage>
</organism>
<proteinExistence type="inferred from homology"/>
<dbReference type="Gene3D" id="3.30.70.2740">
    <property type="match status" value="1"/>
</dbReference>
<dbReference type="FunFam" id="1.10.45.10:FF:000001">
    <property type="entry name" value="D-lactate dehydrogenase mitochondrial"/>
    <property type="match status" value="1"/>
</dbReference>
<dbReference type="EMBL" id="MU004187">
    <property type="protein sequence ID" value="KAF2496873.1"/>
    <property type="molecule type" value="Genomic_DNA"/>
</dbReference>
<dbReference type="GO" id="GO:1903457">
    <property type="term" value="P:lactate catabolic process"/>
    <property type="evidence" value="ECO:0007669"/>
    <property type="project" value="TreeGrafter"/>
</dbReference>
<dbReference type="OrthoDB" id="7786253at2759"/>
<dbReference type="InterPro" id="IPR036318">
    <property type="entry name" value="FAD-bd_PCMH-like_sf"/>
</dbReference>
<evidence type="ECO:0000313" key="10">
    <source>
        <dbReference type="EMBL" id="KAF2496873.1"/>
    </source>
</evidence>
<dbReference type="Gene3D" id="1.10.45.10">
    <property type="entry name" value="Vanillyl-alcohol Oxidase, Chain A, domain 4"/>
    <property type="match status" value="1"/>
</dbReference>
<comment type="catalytic activity">
    <reaction evidence="7">
        <text>(R)-lactate + 2 Fe(III)-[cytochrome c] = 2 Fe(II)-[cytochrome c] + pyruvate + 2 H(+)</text>
        <dbReference type="Rhea" id="RHEA:13521"/>
        <dbReference type="Rhea" id="RHEA-COMP:10350"/>
        <dbReference type="Rhea" id="RHEA-COMP:14399"/>
        <dbReference type="ChEBI" id="CHEBI:15361"/>
        <dbReference type="ChEBI" id="CHEBI:15378"/>
        <dbReference type="ChEBI" id="CHEBI:16004"/>
        <dbReference type="ChEBI" id="CHEBI:29033"/>
        <dbReference type="ChEBI" id="CHEBI:29034"/>
        <dbReference type="EC" id="1.1.2.4"/>
    </reaction>
</comment>
<evidence type="ECO:0000256" key="4">
    <source>
        <dbReference type="ARBA" id="ARBA00022827"/>
    </source>
</evidence>
<dbReference type="GO" id="GO:0005739">
    <property type="term" value="C:mitochondrion"/>
    <property type="evidence" value="ECO:0007669"/>
    <property type="project" value="TreeGrafter"/>
</dbReference>
<dbReference type="InterPro" id="IPR004113">
    <property type="entry name" value="FAD-bd_oxidored_4_C"/>
</dbReference>
<name>A0A6A6QZ15_9PEZI</name>
<comment type="cofactor">
    <cofactor evidence="1">
        <name>FAD</name>
        <dbReference type="ChEBI" id="CHEBI:57692"/>
    </cofactor>
</comment>
<evidence type="ECO:0000313" key="11">
    <source>
        <dbReference type="Proteomes" id="UP000799750"/>
    </source>
</evidence>
<dbReference type="SUPFAM" id="SSF55103">
    <property type="entry name" value="FAD-linked oxidases, C-terminal domain"/>
    <property type="match status" value="1"/>
</dbReference>
<dbReference type="Gene3D" id="3.30.465.10">
    <property type="match status" value="1"/>
</dbReference>
<dbReference type="SUPFAM" id="SSF56176">
    <property type="entry name" value="FAD-binding/transporter-associated domain-like"/>
    <property type="match status" value="1"/>
</dbReference>
<feature type="domain" description="FAD-binding PCMH-type" evidence="9">
    <location>
        <begin position="1"/>
        <end position="80"/>
    </location>
</feature>
<evidence type="ECO:0000256" key="1">
    <source>
        <dbReference type="ARBA" id="ARBA00001974"/>
    </source>
</evidence>
<protein>
    <recommendedName>
        <fullName evidence="6">D-lactate dehydrogenase (cytochrome)</fullName>
        <ecNumber evidence="6">1.1.2.4</ecNumber>
    </recommendedName>
</protein>
<evidence type="ECO:0000256" key="2">
    <source>
        <dbReference type="ARBA" id="ARBA00008000"/>
    </source>
</evidence>
<dbReference type="GO" id="GO:0004458">
    <property type="term" value="F:D-lactate dehydrogenase (cytochrome) activity"/>
    <property type="evidence" value="ECO:0007669"/>
    <property type="project" value="UniProtKB-EC"/>
</dbReference>
<keyword evidence="11" id="KW-1185">Reference proteome</keyword>
<dbReference type="InterPro" id="IPR016169">
    <property type="entry name" value="FAD-bd_PCMH_sub2"/>
</dbReference>
<sequence length="325" mass="35031">MLTDSGLQIAMSCSGTNAYRYGTMRAWVLSLTVVLADGTVVKTGGRPRKAVAGYDLKSLVIGSEGTLGLVTEAVLKLAKVPENVHVAIAVFENIGDAVKAALGVVHEGIGEAVEFVDANGLKATNRAMPGVVWEEKPTLFLKFAGKGDVPMQEAEIARQYCYQNGCKEFRVSGDVEEVEALWAARKALGRSLLSMKNDPTDLFLSADAAVPVSKFAQFIEETETEMRGAGFFCGQMGHIGDGNVHTAVVCAEKERDEAEILLNKVRRRALRLEGTITGEHGVGLELRDLLVEEVGESGIHVMRTIKKALDPKGLLNVNKVISWDC</sequence>
<dbReference type="FunFam" id="3.30.70.2740:FF:000001">
    <property type="entry name" value="D-lactate dehydrogenase mitochondrial"/>
    <property type="match status" value="1"/>
</dbReference>
<dbReference type="AlphaFoldDB" id="A0A6A6QZ15"/>
<evidence type="ECO:0000256" key="3">
    <source>
        <dbReference type="ARBA" id="ARBA00022630"/>
    </source>
</evidence>
<reference evidence="10" key="1">
    <citation type="journal article" date="2020" name="Stud. Mycol.">
        <title>101 Dothideomycetes genomes: a test case for predicting lifestyles and emergence of pathogens.</title>
        <authorList>
            <person name="Haridas S."/>
            <person name="Albert R."/>
            <person name="Binder M."/>
            <person name="Bloem J."/>
            <person name="Labutti K."/>
            <person name="Salamov A."/>
            <person name="Andreopoulos B."/>
            <person name="Baker S."/>
            <person name="Barry K."/>
            <person name="Bills G."/>
            <person name="Bluhm B."/>
            <person name="Cannon C."/>
            <person name="Castanera R."/>
            <person name="Culley D."/>
            <person name="Daum C."/>
            <person name="Ezra D."/>
            <person name="Gonzalez J."/>
            <person name="Henrissat B."/>
            <person name="Kuo A."/>
            <person name="Liang C."/>
            <person name="Lipzen A."/>
            <person name="Lutzoni F."/>
            <person name="Magnuson J."/>
            <person name="Mondo S."/>
            <person name="Nolan M."/>
            <person name="Ohm R."/>
            <person name="Pangilinan J."/>
            <person name="Park H.-J."/>
            <person name="Ramirez L."/>
            <person name="Alfaro M."/>
            <person name="Sun H."/>
            <person name="Tritt A."/>
            <person name="Yoshinaga Y."/>
            <person name="Zwiers L.-H."/>
            <person name="Turgeon B."/>
            <person name="Goodwin S."/>
            <person name="Spatafora J."/>
            <person name="Crous P."/>
            <person name="Grigoriev I."/>
        </authorList>
    </citation>
    <scope>NUCLEOTIDE SEQUENCE</scope>
    <source>
        <strain evidence="10">CBS 269.34</strain>
    </source>
</reference>
<keyword evidence="4" id="KW-0274">FAD</keyword>
<dbReference type="InterPro" id="IPR016171">
    <property type="entry name" value="Vanillyl_alc_oxidase_C-sub2"/>
</dbReference>
<keyword evidence="8" id="KW-0175">Coiled coil</keyword>
<dbReference type="EC" id="1.1.2.4" evidence="6"/>
<keyword evidence="3" id="KW-0285">Flavoprotein</keyword>
<evidence type="ECO:0000256" key="6">
    <source>
        <dbReference type="ARBA" id="ARBA00038897"/>
    </source>
</evidence>
<gene>
    <name evidence="10" type="ORF">BU16DRAFT_525961</name>
</gene>
<dbReference type="GO" id="GO:0071949">
    <property type="term" value="F:FAD binding"/>
    <property type="evidence" value="ECO:0007669"/>
    <property type="project" value="InterPro"/>
</dbReference>
<accession>A0A6A6QZ15</accession>
<evidence type="ECO:0000256" key="5">
    <source>
        <dbReference type="ARBA" id="ARBA00023002"/>
    </source>
</evidence>
<dbReference type="Proteomes" id="UP000799750">
    <property type="component" value="Unassembled WGS sequence"/>
</dbReference>
<dbReference type="InterPro" id="IPR016166">
    <property type="entry name" value="FAD-bd_PCMH"/>
</dbReference>
<evidence type="ECO:0000256" key="7">
    <source>
        <dbReference type="ARBA" id="ARBA00051436"/>
    </source>
</evidence>
<dbReference type="PANTHER" id="PTHR11748:SF116">
    <property type="entry name" value="D-LACTATE DEHYDROGENASE (CYTOCHROME) (AFU_ORTHOLOGUE AFUA_7G02560)"/>
    <property type="match status" value="1"/>
</dbReference>
<dbReference type="Pfam" id="PF02913">
    <property type="entry name" value="FAD-oxidase_C"/>
    <property type="match status" value="1"/>
</dbReference>
<dbReference type="PROSITE" id="PS51387">
    <property type="entry name" value="FAD_PCMH"/>
    <property type="match status" value="1"/>
</dbReference>